<gene>
    <name evidence="2" type="ORF">AYO28_09155</name>
</gene>
<organism evidence="2 3">
    <name type="scientific">Pseudomonas putida</name>
    <name type="common">Arthrobacter siderocapsulatus</name>
    <dbReference type="NCBI Taxonomy" id="303"/>
    <lineage>
        <taxon>Bacteria</taxon>
        <taxon>Pseudomonadati</taxon>
        <taxon>Pseudomonadota</taxon>
        <taxon>Gammaproteobacteria</taxon>
        <taxon>Pseudomonadales</taxon>
        <taxon>Pseudomonadaceae</taxon>
        <taxon>Pseudomonas</taxon>
    </lineage>
</organism>
<evidence type="ECO:0000259" key="1">
    <source>
        <dbReference type="Pfam" id="PF01471"/>
    </source>
</evidence>
<reference evidence="2 3" key="1">
    <citation type="submission" date="2016-03" db="EMBL/GenBank/DDBJ databases">
        <title>Draft Genome Assembly of Pseudomonas putida strain CBF10-2.</title>
        <authorList>
            <person name="Iyer R.S."/>
            <person name="Damania A."/>
        </authorList>
    </citation>
    <scope>NUCLEOTIDE SEQUENCE [LARGE SCALE GENOMIC DNA]</scope>
    <source>
        <strain evidence="2 3">CBF10-2</strain>
    </source>
</reference>
<dbReference type="InterPro" id="IPR036365">
    <property type="entry name" value="PGBD-like_sf"/>
</dbReference>
<name>A0A177STS8_PSEPU</name>
<accession>A0A177STS8</accession>
<proteinExistence type="predicted"/>
<evidence type="ECO:0000313" key="3">
    <source>
        <dbReference type="Proteomes" id="UP000077752"/>
    </source>
</evidence>
<dbReference type="InterPro" id="IPR002477">
    <property type="entry name" value="Peptidoglycan-bd-like"/>
</dbReference>
<dbReference type="AlphaFoldDB" id="A0A177STS8"/>
<dbReference type="EMBL" id="LUCV01000006">
    <property type="protein sequence ID" value="OAI94402.1"/>
    <property type="molecule type" value="Genomic_DNA"/>
</dbReference>
<dbReference type="SUPFAM" id="SSF47090">
    <property type="entry name" value="PGBD-like"/>
    <property type="match status" value="1"/>
</dbReference>
<dbReference type="Proteomes" id="UP000077752">
    <property type="component" value="Unassembled WGS sequence"/>
</dbReference>
<evidence type="ECO:0000313" key="2">
    <source>
        <dbReference type="EMBL" id="OAI94402.1"/>
    </source>
</evidence>
<dbReference type="RefSeq" id="WP_064301689.1">
    <property type="nucleotide sequence ID" value="NZ_LUCV01000006.1"/>
</dbReference>
<comment type="caution">
    <text evidence="2">The sequence shown here is derived from an EMBL/GenBank/DDBJ whole genome shotgun (WGS) entry which is preliminary data.</text>
</comment>
<protein>
    <recommendedName>
        <fullName evidence="1">Peptidoglycan binding-like domain-containing protein</fullName>
    </recommendedName>
</protein>
<sequence>MTDSAIQACPLGAGEVVEVCVVGADRKPLADIAVELQRAPDQVLRLLTGSDGSARFEGLEEGDYSLSLFELDQDAWSLAETSVVGTAVQGNPKPAAWQNPPQASVASPIRHTISAGESTISLSELHGHFAQTIWADPGNESLRQGRQDMNALLPGDELTIPARRRKTIAASIGKRYVLQRKGIPAIYRLQVRSGGRPVGRCAYLLTVDKHLVLDGWTDDNGVLATWLPAQSREGVLEIQSNGYWSDLTLRLRFGGLGPLEDDQGVAHRLANLGILVRREGAPSADELEAAVRTFQGLQGLEVTGRIDSLLRERLYAVHDQSSDDVGQ</sequence>
<feature type="domain" description="Peptidoglycan binding-like" evidence="1">
    <location>
        <begin position="268"/>
        <end position="314"/>
    </location>
</feature>
<dbReference type="Pfam" id="PF01471">
    <property type="entry name" value="PG_binding_1"/>
    <property type="match status" value="1"/>
</dbReference>
<dbReference type="SUPFAM" id="SSF49478">
    <property type="entry name" value="Cna protein B-type domain"/>
    <property type="match status" value="1"/>
</dbReference>